<evidence type="ECO:0000259" key="2">
    <source>
        <dbReference type="Pfam" id="PF17396"/>
    </source>
</evidence>
<dbReference type="PANTHER" id="PTHR40690">
    <property type="entry name" value="GLL3100 PROTEIN"/>
    <property type="match status" value="1"/>
</dbReference>
<dbReference type="PANTHER" id="PTHR40690:SF1">
    <property type="entry name" value="DUF1611 DOMAIN-CONTAINING PROTEIN"/>
    <property type="match status" value="1"/>
</dbReference>
<dbReference type="Proteomes" id="UP000199513">
    <property type="component" value="Unassembled WGS sequence"/>
</dbReference>
<dbReference type="Pfam" id="PF07755">
    <property type="entry name" value="DUF1611"/>
    <property type="match status" value="1"/>
</dbReference>
<name>A0A1I2C8J7_9BACT</name>
<keyword evidence="4" id="KW-1185">Reference proteome</keyword>
<evidence type="ECO:0000313" key="3">
    <source>
        <dbReference type="EMBL" id="SFE64515.1"/>
    </source>
</evidence>
<dbReference type="OrthoDB" id="9778498at2"/>
<sequence>MDGTAIVLTHGLLNTEFAKTAHGLIRGTERYNILAIIDHKFAGMELGDLLGGEVPSIPIYDSIGTALNMIDEKIDYFIIGIAFAGGRIPLDILPIIKAAIQSGMSIVNGLHQFLNDIPELVSLAKSCDVSLIDIRKPKPKSALHYWTGKIRQVKTPKIAVLGTDSAIGKRTTCSLLTETAKYMGLHAEMIYTGQTGWLLGNKYGFILDATVNDFITGELEHAIVTCYRETNPQIIFMEGQSALRNPIGPCGGEFLISGQANGVILQHKPSREYYHDTEEMPVMIPSLQSEVALIKMFGVETLAITLNGDGLSKAQALRYKEEYEAELGIPVVFPLSDGVERIIEMLSEKYKLKVEKEFV</sequence>
<dbReference type="AlphaFoldDB" id="A0A1I2C8J7"/>
<organism evidence="3 4">
    <name type="scientific">Thermoflexibacter ruber</name>
    <dbReference type="NCBI Taxonomy" id="1003"/>
    <lineage>
        <taxon>Bacteria</taxon>
        <taxon>Pseudomonadati</taxon>
        <taxon>Bacteroidota</taxon>
        <taxon>Cytophagia</taxon>
        <taxon>Cytophagales</taxon>
        <taxon>Thermoflexibacteraceae</taxon>
        <taxon>Thermoflexibacter</taxon>
    </lineage>
</organism>
<dbReference type="Gene3D" id="3.40.50.300">
    <property type="entry name" value="P-loop containing nucleotide triphosphate hydrolases"/>
    <property type="match status" value="1"/>
</dbReference>
<dbReference type="RefSeq" id="WP_091540113.1">
    <property type="nucleotide sequence ID" value="NZ_FONY01000004.1"/>
</dbReference>
<dbReference type="Gene3D" id="3.40.50.720">
    <property type="entry name" value="NAD(P)-binding Rossmann-like Domain"/>
    <property type="match status" value="1"/>
</dbReference>
<evidence type="ECO:0000259" key="1">
    <source>
        <dbReference type="Pfam" id="PF07755"/>
    </source>
</evidence>
<dbReference type="InterPro" id="IPR027417">
    <property type="entry name" value="P-loop_NTPase"/>
</dbReference>
<dbReference type="InterPro" id="IPR035402">
    <property type="entry name" value="DgcN-like_N"/>
</dbReference>
<proteinExistence type="predicted"/>
<dbReference type="EMBL" id="FONY01000004">
    <property type="protein sequence ID" value="SFE64515.1"/>
    <property type="molecule type" value="Genomic_DNA"/>
</dbReference>
<accession>A0A1I2C8J7</accession>
<protein>
    <submittedName>
        <fullName evidence="3">Uncharacterized conserved protein, NAD-dependent epimerase/dehydratase family</fullName>
    </submittedName>
</protein>
<dbReference type="PIRSF" id="PIRSF026760">
    <property type="entry name" value="UCP026760"/>
    <property type="match status" value="1"/>
</dbReference>
<evidence type="ECO:0000313" key="4">
    <source>
        <dbReference type="Proteomes" id="UP000199513"/>
    </source>
</evidence>
<dbReference type="STRING" id="1003.SAMN04488541_1004134"/>
<dbReference type="InterPro" id="IPR035086">
    <property type="entry name" value="DgcN-like_C"/>
</dbReference>
<dbReference type="InterPro" id="IPR011669">
    <property type="entry name" value="DgcN-like"/>
</dbReference>
<reference evidence="3 4" key="1">
    <citation type="submission" date="2016-10" db="EMBL/GenBank/DDBJ databases">
        <authorList>
            <person name="de Groot N.N."/>
        </authorList>
    </citation>
    <scope>NUCLEOTIDE SEQUENCE [LARGE SCALE GENOMIC DNA]</scope>
    <source>
        <strain>GEY</strain>
        <strain evidence="4">DSM 9560</strain>
    </source>
</reference>
<dbReference type="Pfam" id="PF17396">
    <property type="entry name" value="DUF1611_N"/>
    <property type="match status" value="1"/>
</dbReference>
<dbReference type="SUPFAM" id="SSF52540">
    <property type="entry name" value="P-loop containing nucleoside triphosphate hydrolases"/>
    <property type="match status" value="1"/>
</dbReference>
<feature type="domain" description="D-glutamate N-acetyltransferase-like C-terminal" evidence="1">
    <location>
        <begin position="145"/>
        <end position="342"/>
    </location>
</feature>
<feature type="domain" description="D-glutamate N-acetyltransferase-like N-terminal" evidence="2">
    <location>
        <begin position="41"/>
        <end position="137"/>
    </location>
</feature>
<gene>
    <name evidence="3" type="ORF">SAMN04488541_1004134</name>
</gene>